<proteinExistence type="predicted"/>
<sequence>MFMMYHAHELKQFIDAQSDRVWVEQVQLVTPPHVNGQPIWLMEPLVKVAIVADPMDGSHCLVYQVASGATYSLRDDLDKNLAPICTLFSEARDLRR</sequence>
<evidence type="ECO:0000313" key="1">
    <source>
        <dbReference type="EMBL" id="QOD00989.1"/>
    </source>
</evidence>
<protein>
    <submittedName>
        <fullName evidence="1">Uncharacterized protein</fullName>
    </submittedName>
</protein>
<gene>
    <name evidence="1" type="ORF">ID616_15060</name>
</gene>
<dbReference type="Proteomes" id="UP000516786">
    <property type="component" value="Chromosome"/>
</dbReference>
<dbReference type="EMBL" id="CP061723">
    <property type="protein sequence ID" value="QOD00989.1"/>
    <property type="molecule type" value="Genomic_DNA"/>
</dbReference>
<evidence type="ECO:0000313" key="2">
    <source>
        <dbReference type="Proteomes" id="UP000516786"/>
    </source>
</evidence>
<dbReference type="AlphaFoldDB" id="A0ABD7BKX2"/>
<accession>A0ABD7BKX2</accession>
<reference evidence="1 2" key="1">
    <citation type="submission" date="2020-09" db="EMBL/GenBank/DDBJ databases">
        <title>Co-existence of a novel multidrug-resistance efflux pump with carbapenem resistance gene blaVIM-2 in one megaplasmid in Pseudomonas putida.</title>
        <authorList>
            <person name="Peng K."/>
            <person name="Li R."/>
        </authorList>
    </citation>
    <scope>NUCLEOTIDE SEQUENCE [LARGE SCALE GENOMIC DNA]</scope>
    <source>
        <strain evidence="1 2">ZXPA-20</strain>
    </source>
</reference>
<organism evidence="1 2">
    <name type="scientific">Pseudomonas putida</name>
    <name type="common">Arthrobacter siderocapsulatus</name>
    <dbReference type="NCBI Taxonomy" id="303"/>
    <lineage>
        <taxon>Bacteria</taxon>
        <taxon>Pseudomonadati</taxon>
        <taxon>Pseudomonadota</taxon>
        <taxon>Gammaproteobacteria</taxon>
        <taxon>Pseudomonadales</taxon>
        <taxon>Pseudomonadaceae</taxon>
        <taxon>Pseudomonas</taxon>
    </lineage>
</organism>
<name>A0ABD7BKX2_PSEPU</name>